<dbReference type="EMBL" id="AP023354">
    <property type="protein sequence ID" value="BCJ29547.1"/>
    <property type="molecule type" value="Genomic_DNA"/>
</dbReference>
<keyword evidence="1" id="KW-0812">Transmembrane</keyword>
<evidence type="ECO:0000313" key="3">
    <source>
        <dbReference type="Proteomes" id="UP000680750"/>
    </source>
</evidence>
<organism evidence="2 3">
    <name type="scientific">Actinocatenispora sera</name>
    <dbReference type="NCBI Taxonomy" id="390989"/>
    <lineage>
        <taxon>Bacteria</taxon>
        <taxon>Bacillati</taxon>
        <taxon>Actinomycetota</taxon>
        <taxon>Actinomycetes</taxon>
        <taxon>Micromonosporales</taxon>
        <taxon>Micromonosporaceae</taxon>
        <taxon>Actinocatenispora</taxon>
    </lineage>
</organism>
<proteinExistence type="predicted"/>
<feature type="transmembrane region" description="Helical" evidence="1">
    <location>
        <begin position="200"/>
        <end position="217"/>
    </location>
</feature>
<feature type="transmembrane region" description="Helical" evidence="1">
    <location>
        <begin position="161"/>
        <end position="180"/>
    </location>
</feature>
<sequence length="218" mass="22675">MGGAILAVLPFAPGLLLSPLPPVAASMLAIADDGRRRARLFILYWWCAVLLGCLAAGLALRLSTPGVRLPDHADRLASLLLAVALVALALVRGSGLVGCRCRSTWRSPAWLWRIGTLPTNRAGPFAVRVLYTDPLHLLVLTAAAVALAATPGGLSAQLAAAALLALAGTLGVAFPLIVSYAAGWSGSVRLHALRSTPIRAYHGVGFWLSVGYAAFLLT</sequence>
<dbReference type="Proteomes" id="UP000680750">
    <property type="component" value="Chromosome"/>
</dbReference>
<reference evidence="2" key="1">
    <citation type="submission" date="2020-08" db="EMBL/GenBank/DDBJ databases">
        <title>Whole genome shotgun sequence of Actinocatenispora sera NBRC 101916.</title>
        <authorList>
            <person name="Komaki H."/>
            <person name="Tamura T."/>
        </authorList>
    </citation>
    <scope>NUCLEOTIDE SEQUENCE</scope>
    <source>
        <strain evidence="2">NBRC 101916</strain>
    </source>
</reference>
<accession>A0A810L2U7</accession>
<name>A0A810L2U7_9ACTN</name>
<feature type="transmembrane region" description="Helical" evidence="1">
    <location>
        <begin position="135"/>
        <end position="154"/>
    </location>
</feature>
<keyword evidence="1" id="KW-1133">Transmembrane helix</keyword>
<dbReference type="KEGG" id="aser:Asera_36550"/>
<feature type="transmembrane region" description="Helical" evidence="1">
    <location>
        <begin position="41"/>
        <end position="64"/>
    </location>
</feature>
<evidence type="ECO:0000313" key="2">
    <source>
        <dbReference type="EMBL" id="BCJ29547.1"/>
    </source>
</evidence>
<evidence type="ECO:0008006" key="4">
    <source>
        <dbReference type="Google" id="ProtNLM"/>
    </source>
</evidence>
<evidence type="ECO:0000256" key="1">
    <source>
        <dbReference type="SAM" id="Phobius"/>
    </source>
</evidence>
<keyword evidence="1" id="KW-0472">Membrane</keyword>
<dbReference type="RefSeq" id="WP_157035000.1">
    <property type="nucleotide sequence ID" value="NZ_AP023354.1"/>
</dbReference>
<keyword evidence="3" id="KW-1185">Reference proteome</keyword>
<feature type="transmembrane region" description="Helical" evidence="1">
    <location>
        <begin position="76"/>
        <end position="97"/>
    </location>
</feature>
<dbReference type="AlphaFoldDB" id="A0A810L2U7"/>
<gene>
    <name evidence="2" type="ORF">Asera_36550</name>
</gene>
<protein>
    <recommendedName>
        <fullName evidence="4">Sap-like sulfolipid-1-addressing protein</fullName>
    </recommendedName>
</protein>